<dbReference type="SUPFAM" id="SSF140990">
    <property type="entry name" value="FtsH protease domain-like"/>
    <property type="match status" value="1"/>
</dbReference>
<dbReference type="GO" id="GO:0006508">
    <property type="term" value="P:proteolysis"/>
    <property type="evidence" value="ECO:0007669"/>
    <property type="project" value="UniProtKB-KW"/>
</dbReference>
<dbReference type="GO" id="GO:0016887">
    <property type="term" value="F:ATP hydrolysis activity"/>
    <property type="evidence" value="ECO:0007669"/>
    <property type="project" value="UniProtKB-UniRule"/>
</dbReference>
<dbReference type="NCBIfam" id="TIGR01241">
    <property type="entry name" value="FtsH_fam"/>
    <property type="match status" value="1"/>
</dbReference>
<dbReference type="InterPro" id="IPR003960">
    <property type="entry name" value="ATPase_AAA_CS"/>
</dbReference>
<feature type="active site" evidence="14">
    <location>
        <position position="472"/>
    </location>
</feature>
<reference evidence="18" key="1">
    <citation type="submission" date="2020-04" db="EMBL/GenBank/DDBJ databases">
        <authorList>
            <person name="Zhang T."/>
        </authorList>
    </citation>
    <scope>NUCLEOTIDE SEQUENCE</scope>
    <source>
        <strain evidence="18">HKST-UBA17</strain>
    </source>
</reference>
<name>A0A955I540_9BACT</name>
<comment type="similarity">
    <text evidence="2 14">In the C-terminal section; belongs to the peptidase M41 family.</text>
</comment>
<evidence type="ECO:0000256" key="2">
    <source>
        <dbReference type="ARBA" id="ARBA00010044"/>
    </source>
</evidence>
<dbReference type="Proteomes" id="UP000741282">
    <property type="component" value="Unassembled WGS sequence"/>
</dbReference>
<dbReference type="Gene3D" id="1.10.8.60">
    <property type="match status" value="1"/>
</dbReference>
<feature type="binding site" evidence="14">
    <location>
        <begin position="252"/>
        <end position="259"/>
    </location>
    <ligand>
        <name>ATP</name>
        <dbReference type="ChEBI" id="CHEBI:30616"/>
    </ligand>
</feature>
<keyword evidence="11 14" id="KW-0482">Metalloprotease</keyword>
<comment type="function">
    <text evidence="14">Acts as a processive, ATP-dependent zinc metallopeptidase for both cytoplasmic and membrane proteins. Plays a role in the quality control of integral membrane proteins.</text>
</comment>
<dbReference type="EMBL" id="JAGQLN010000009">
    <property type="protein sequence ID" value="MCA9376838.1"/>
    <property type="molecule type" value="Genomic_DNA"/>
</dbReference>
<keyword evidence="8 14" id="KW-0862">Zinc</keyword>
<accession>A0A955I540</accession>
<evidence type="ECO:0000256" key="6">
    <source>
        <dbReference type="ARBA" id="ARBA00022741"/>
    </source>
</evidence>
<feature type="transmembrane region" description="Helical" evidence="14">
    <location>
        <begin position="57"/>
        <end position="77"/>
    </location>
</feature>
<dbReference type="Gene3D" id="3.40.50.300">
    <property type="entry name" value="P-loop containing nucleotide triphosphate hydrolases"/>
    <property type="match status" value="1"/>
</dbReference>
<evidence type="ECO:0000256" key="12">
    <source>
        <dbReference type="ARBA" id="ARBA00023136"/>
    </source>
</evidence>
<dbReference type="SMART" id="SM00382">
    <property type="entry name" value="AAA"/>
    <property type="match status" value="1"/>
</dbReference>
<evidence type="ECO:0000256" key="16">
    <source>
        <dbReference type="SAM" id="MobiDB-lite"/>
    </source>
</evidence>
<dbReference type="PROSITE" id="PS00674">
    <property type="entry name" value="AAA"/>
    <property type="match status" value="1"/>
</dbReference>
<dbReference type="AlphaFoldDB" id="A0A955I540"/>
<dbReference type="InterPro" id="IPR005936">
    <property type="entry name" value="FtsH"/>
</dbReference>
<dbReference type="GO" id="GO:0030163">
    <property type="term" value="P:protein catabolic process"/>
    <property type="evidence" value="ECO:0007669"/>
    <property type="project" value="UniProtKB-UniRule"/>
</dbReference>
<feature type="transmembrane region" description="Helical" evidence="14">
    <location>
        <begin position="157"/>
        <end position="181"/>
    </location>
</feature>
<evidence type="ECO:0000256" key="3">
    <source>
        <dbReference type="ARBA" id="ARBA00022670"/>
    </source>
</evidence>
<evidence type="ECO:0000256" key="5">
    <source>
        <dbReference type="ARBA" id="ARBA00022723"/>
    </source>
</evidence>
<comment type="subcellular location">
    <subcellularLocation>
        <location evidence="14">Cell membrane</location>
        <topology evidence="14">Multi-pass membrane protein</topology>
        <orientation evidence="14">Cytoplasmic side</orientation>
    </subcellularLocation>
    <subcellularLocation>
        <location evidence="1">Membrane</location>
    </subcellularLocation>
</comment>
<dbReference type="Gene3D" id="1.20.58.760">
    <property type="entry name" value="Peptidase M41"/>
    <property type="match status" value="1"/>
</dbReference>
<dbReference type="GO" id="GO:0005886">
    <property type="term" value="C:plasma membrane"/>
    <property type="evidence" value="ECO:0007669"/>
    <property type="project" value="UniProtKB-SubCell"/>
</dbReference>
<feature type="domain" description="AAA+ ATPase" evidence="17">
    <location>
        <begin position="244"/>
        <end position="381"/>
    </location>
</feature>
<feature type="region of interest" description="Disordered" evidence="16">
    <location>
        <begin position="1"/>
        <end position="53"/>
    </location>
</feature>
<dbReference type="Pfam" id="PF01434">
    <property type="entry name" value="Peptidase_M41"/>
    <property type="match status" value="1"/>
</dbReference>
<reference evidence="18" key="2">
    <citation type="journal article" date="2021" name="Microbiome">
        <title>Successional dynamics and alternative stable states in a saline activated sludge microbial community over 9 years.</title>
        <authorList>
            <person name="Wang Y."/>
            <person name="Ye J."/>
            <person name="Ju F."/>
            <person name="Liu L."/>
            <person name="Boyd J.A."/>
            <person name="Deng Y."/>
            <person name="Parks D.H."/>
            <person name="Jiang X."/>
            <person name="Yin X."/>
            <person name="Woodcroft B.J."/>
            <person name="Tyson G.W."/>
            <person name="Hugenholtz P."/>
            <person name="Polz M.F."/>
            <person name="Zhang T."/>
        </authorList>
    </citation>
    <scope>NUCLEOTIDE SEQUENCE</scope>
    <source>
        <strain evidence="18">HKST-UBA17</strain>
    </source>
</reference>
<dbReference type="SUPFAM" id="SSF52540">
    <property type="entry name" value="P-loop containing nucleoside triphosphate hydrolases"/>
    <property type="match status" value="1"/>
</dbReference>
<evidence type="ECO:0000256" key="11">
    <source>
        <dbReference type="ARBA" id="ARBA00023049"/>
    </source>
</evidence>
<keyword evidence="14" id="KW-1003">Cell membrane</keyword>
<dbReference type="Pfam" id="PF17862">
    <property type="entry name" value="AAA_lid_3"/>
    <property type="match status" value="1"/>
</dbReference>
<dbReference type="HAMAP" id="MF_01458">
    <property type="entry name" value="FtsH"/>
    <property type="match status" value="1"/>
</dbReference>
<evidence type="ECO:0000259" key="17">
    <source>
        <dbReference type="SMART" id="SM00382"/>
    </source>
</evidence>
<evidence type="ECO:0000313" key="18">
    <source>
        <dbReference type="EMBL" id="MCA9376838.1"/>
    </source>
</evidence>
<evidence type="ECO:0000313" key="19">
    <source>
        <dbReference type="Proteomes" id="UP000741282"/>
    </source>
</evidence>
<comment type="cofactor">
    <cofactor evidence="14">
        <name>Zn(2+)</name>
        <dbReference type="ChEBI" id="CHEBI:29105"/>
    </cofactor>
    <text evidence="14">Binds 1 zinc ion per subunit.</text>
</comment>
<dbReference type="InterPro" id="IPR027417">
    <property type="entry name" value="P-loop_NTPase"/>
</dbReference>
<organism evidence="18 19">
    <name type="scientific">Candidatus Dojkabacteria bacterium</name>
    <dbReference type="NCBI Taxonomy" id="2099670"/>
    <lineage>
        <taxon>Bacteria</taxon>
        <taxon>Candidatus Dojkabacteria</taxon>
    </lineage>
</organism>
<dbReference type="InterPro" id="IPR003593">
    <property type="entry name" value="AAA+_ATPase"/>
</dbReference>
<feature type="binding site" evidence="14">
    <location>
        <position position="471"/>
    </location>
    <ligand>
        <name>Zn(2+)</name>
        <dbReference type="ChEBI" id="CHEBI:29105"/>
        <note>catalytic</note>
    </ligand>
</feature>
<sequence length="654" mass="72143">MDNNTNTPMRDLVNETQKNKTEPTPNARPSQPQGSGQRGMNPPSDIRKFKHRRRPSNTSLITTVAIAITLLFVWNFLMGIQSKGDEVSLSKIVRQVEDGDYEKIILKDDSVILEYEKDDVLMRRHALLTARTDFYERLDDAGVSINEIQNDFYEPNVALTIGDVISIVLLGAGLALVYMMLKSMQSSGGKIMDFGQSKARLIFGKKTGISFEDVAGIEEVKEELIEVVDFLKNPKKYVAIGARIPKGVLLVGAPGTGKTLLAKAVAGEAGVPFFHTSGSEFEEMLVGAGASRVRDLFTKAKKAAPCIIFIDEIDAVAKKRGTVLHSGAGEQTLNQILVEMDGLESRENVIVLAATNRPDVLDPAILRPGRFDRSVVVEMPEYEGRLAILKVHSKNKKFANNVDLTLLAKKTIGYSGADLENLLNEAAIMAVKEDRKTIEQDDLLEAYLKVKLGRQKRNKRTEEDLKRVAYHEAGHAVVAKLTKGAHPVEKISIVSRGMTGGVTVYVPEEEQTMVKVSQMVARITSAVAGKVAEEVFLEEMTTGASGDIKAATEVARAMVQRYGMSEKLGFVTYGNLEEVAYLGYQYGGDKDYSDSTAETIDQEVKRIIDEAQDNARKILQENSEIVKELVALLLKQEHVEADEFNALFEKVTKK</sequence>
<keyword evidence="10 14" id="KW-1133">Transmembrane helix</keyword>
<keyword evidence="4 14" id="KW-0812">Transmembrane</keyword>
<dbReference type="FunFam" id="3.40.50.300:FF:000001">
    <property type="entry name" value="ATP-dependent zinc metalloprotease FtsH"/>
    <property type="match status" value="1"/>
</dbReference>
<keyword evidence="7 14" id="KW-0378">Hydrolase</keyword>
<keyword evidence="9 14" id="KW-0067">ATP-binding</keyword>
<dbReference type="InterPro" id="IPR000642">
    <property type="entry name" value="Peptidase_M41"/>
</dbReference>
<dbReference type="GO" id="GO:0005524">
    <property type="term" value="F:ATP binding"/>
    <property type="evidence" value="ECO:0007669"/>
    <property type="project" value="UniProtKB-UniRule"/>
</dbReference>
<evidence type="ECO:0000256" key="7">
    <source>
        <dbReference type="ARBA" id="ARBA00022801"/>
    </source>
</evidence>
<evidence type="ECO:0000256" key="14">
    <source>
        <dbReference type="HAMAP-Rule" id="MF_01458"/>
    </source>
</evidence>
<dbReference type="Pfam" id="PF00004">
    <property type="entry name" value="AAA"/>
    <property type="match status" value="1"/>
</dbReference>
<keyword evidence="6 14" id="KW-0547">Nucleotide-binding</keyword>
<dbReference type="GO" id="GO:0008270">
    <property type="term" value="F:zinc ion binding"/>
    <property type="evidence" value="ECO:0007669"/>
    <property type="project" value="UniProtKB-UniRule"/>
</dbReference>
<keyword evidence="12 14" id="KW-0472">Membrane</keyword>
<dbReference type="PANTHER" id="PTHR23076:SF113">
    <property type="entry name" value="ATP-DEPENDENT ZINC METALLOPROTEASE FTSH 1, CHLOROPLASTIC-RELATED"/>
    <property type="match status" value="1"/>
</dbReference>
<comment type="caution">
    <text evidence="18">The sequence shown here is derived from an EMBL/GenBank/DDBJ whole genome shotgun (WGS) entry which is preliminary data.</text>
</comment>
<comment type="similarity">
    <text evidence="15">Belongs to the AAA ATPase family.</text>
</comment>
<dbReference type="PANTHER" id="PTHR23076">
    <property type="entry name" value="METALLOPROTEASE M41 FTSH"/>
    <property type="match status" value="1"/>
</dbReference>
<comment type="subunit">
    <text evidence="14">Homohexamer.</text>
</comment>
<keyword evidence="3 14" id="KW-0645">Protease</keyword>
<dbReference type="InterPro" id="IPR003959">
    <property type="entry name" value="ATPase_AAA_core"/>
</dbReference>
<dbReference type="FunFam" id="1.20.58.760:FF:000001">
    <property type="entry name" value="ATP-dependent zinc metalloprotease FtsH"/>
    <property type="match status" value="1"/>
</dbReference>
<evidence type="ECO:0000256" key="13">
    <source>
        <dbReference type="ARBA" id="ARBA00061570"/>
    </source>
</evidence>
<dbReference type="GO" id="GO:0004176">
    <property type="term" value="F:ATP-dependent peptidase activity"/>
    <property type="evidence" value="ECO:0007669"/>
    <property type="project" value="InterPro"/>
</dbReference>
<comment type="similarity">
    <text evidence="13 14">In the central section; belongs to the AAA ATPase family.</text>
</comment>
<evidence type="ECO:0000256" key="9">
    <source>
        <dbReference type="ARBA" id="ARBA00022840"/>
    </source>
</evidence>
<dbReference type="CDD" id="cd19501">
    <property type="entry name" value="RecA-like_FtsH"/>
    <property type="match status" value="1"/>
</dbReference>
<evidence type="ECO:0000256" key="1">
    <source>
        <dbReference type="ARBA" id="ARBA00004370"/>
    </source>
</evidence>
<gene>
    <name evidence="14 18" type="primary">ftsH</name>
    <name evidence="18" type="ORF">KC685_02875</name>
</gene>
<evidence type="ECO:0000256" key="15">
    <source>
        <dbReference type="RuleBase" id="RU003651"/>
    </source>
</evidence>
<dbReference type="EC" id="3.4.24.-" evidence="14"/>
<evidence type="ECO:0000256" key="10">
    <source>
        <dbReference type="ARBA" id="ARBA00022989"/>
    </source>
</evidence>
<keyword evidence="5 14" id="KW-0479">Metal-binding</keyword>
<evidence type="ECO:0000256" key="4">
    <source>
        <dbReference type="ARBA" id="ARBA00022692"/>
    </source>
</evidence>
<protein>
    <recommendedName>
        <fullName evidence="14">ATP-dependent zinc metalloprotease FtsH</fullName>
        <ecNumber evidence="14">3.4.24.-</ecNumber>
    </recommendedName>
</protein>
<proteinExistence type="inferred from homology"/>
<dbReference type="InterPro" id="IPR037219">
    <property type="entry name" value="Peptidase_M41-like"/>
</dbReference>
<dbReference type="GO" id="GO:0004222">
    <property type="term" value="F:metalloendopeptidase activity"/>
    <property type="evidence" value="ECO:0007669"/>
    <property type="project" value="InterPro"/>
</dbReference>
<feature type="compositionally biased region" description="Polar residues" evidence="16">
    <location>
        <begin position="22"/>
        <end position="35"/>
    </location>
</feature>
<evidence type="ECO:0000256" key="8">
    <source>
        <dbReference type="ARBA" id="ARBA00022833"/>
    </source>
</evidence>
<dbReference type="FunFam" id="1.10.8.60:FF:000001">
    <property type="entry name" value="ATP-dependent zinc metalloprotease FtsH"/>
    <property type="match status" value="1"/>
</dbReference>
<feature type="binding site" evidence="14">
    <location>
        <position position="547"/>
    </location>
    <ligand>
        <name>Zn(2+)</name>
        <dbReference type="ChEBI" id="CHEBI:29105"/>
        <note>catalytic</note>
    </ligand>
</feature>
<dbReference type="InterPro" id="IPR041569">
    <property type="entry name" value="AAA_lid_3"/>
</dbReference>
<feature type="binding site" evidence="14">
    <location>
        <position position="475"/>
    </location>
    <ligand>
        <name>Zn(2+)</name>
        <dbReference type="ChEBI" id="CHEBI:29105"/>
        <note>catalytic</note>
    </ligand>
</feature>